<accession>A0AAD9K8Q9</accession>
<evidence type="ECO:0000313" key="1">
    <source>
        <dbReference type="EMBL" id="KAK2166581.1"/>
    </source>
</evidence>
<name>A0AAD9K8Q9_RIDPI</name>
<organism evidence="1 2">
    <name type="scientific">Ridgeia piscesae</name>
    <name type="common">Tubeworm</name>
    <dbReference type="NCBI Taxonomy" id="27915"/>
    <lineage>
        <taxon>Eukaryota</taxon>
        <taxon>Metazoa</taxon>
        <taxon>Spiralia</taxon>
        <taxon>Lophotrochozoa</taxon>
        <taxon>Annelida</taxon>
        <taxon>Polychaeta</taxon>
        <taxon>Sedentaria</taxon>
        <taxon>Canalipalpata</taxon>
        <taxon>Sabellida</taxon>
        <taxon>Siboglinidae</taxon>
        <taxon>Ridgeia</taxon>
    </lineage>
</organism>
<gene>
    <name evidence="1" type="ORF">NP493_1304g00045</name>
</gene>
<evidence type="ECO:0000313" key="2">
    <source>
        <dbReference type="Proteomes" id="UP001209878"/>
    </source>
</evidence>
<dbReference type="EMBL" id="JAODUO010001312">
    <property type="protein sequence ID" value="KAK2166581.1"/>
    <property type="molecule type" value="Genomic_DNA"/>
</dbReference>
<reference evidence="1" key="1">
    <citation type="journal article" date="2023" name="Mol. Biol. Evol.">
        <title>Third-Generation Sequencing Reveals the Adaptive Role of the Epigenome in Three Deep-Sea Polychaetes.</title>
        <authorList>
            <person name="Perez M."/>
            <person name="Aroh O."/>
            <person name="Sun Y."/>
            <person name="Lan Y."/>
            <person name="Juniper S.K."/>
            <person name="Young C.R."/>
            <person name="Angers B."/>
            <person name="Qian P.Y."/>
        </authorList>
    </citation>
    <scope>NUCLEOTIDE SEQUENCE</scope>
    <source>
        <strain evidence="1">R07B-5</strain>
    </source>
</reference>
<comment type="caution">
    <text evidence="1">The sequence shown here is derived from an EMBL/GenBank/DDBJ whole genome shotgun (WGS) entry which is preliminary data.</text>
</comment>
<sequence length="123" mass="13136">MAQSVVIASAMEDPAVNVEGTDVVGVQTGVDTVTAQHLAAPWGVPFVVHLGSGHGQSARHDMPHGFLPPERSSTRLCLCCTTVYVSVYVKTVVLISTIIIMIVEISTHAVYTQRVCSLIPYDS</sequence>
<proteinExistence type="predicted"/>
<dbReference type="AlphaFoldDB" id="A0AAD9K8Q9"/>
<protein>
    <submittedName>
        <fullName evidence="1">Uncharacterized protein</fullName>
    </submittedName>
</protein>
<keyword evidence="2" id="KW-1185">Reference proteome</keyword>
<dbReference type="Proteomes" id="UP001209878">
    <property type="component" value="Unassembled WGS sequence"/>
</dbReference>